<gene>
    <name evidence="1" type="ORF">OCV47_06965</name>
</gene>
<sequence length="439" mass="49998">MKRKQKIMTLVAAGLLTGMAIYGICQLQNRQNHITLEFGMFTGSNWDVAQANGFTIIDKAIAKFEQTHPGVTVHYYSGIRKDDYSEWFSRKLLAGEEPDIFMVLGTDFNQFASMGVMKDLGSLMETDTDFDPEKYFTSAFVNGQYESVQYALPYETVPTLMFVNKTLLTQEGIDMPGEDWSWDDLYEICKKVTRDTDGDGVLDQFGTYNYDWMDALCSNGGGIFNKKGTEAELTDVKVSEAVKYVRSINELYNGEKISQEDFNGGRVAFMPLTFAEYRTYKTYPYKIRKYANFQWDCLTMPAGSRGGNISQVNSLLMGISANTKEEKMAWEFLKLLTYDEETQMNIFYDSQGASVLKNVTESKQMEQIVQEDMEEGDTVINGKLLGKVIEEGHVEPQFKKYEQAMALTDSEIKKILEEDKDVDSNLKILQRTINGYLIQ</sequence>
<dbReference type="PANTHER" id="PTHR43649:SF12">
    <property type="entry name" value="DIACETYLCHITOBIOSE BINDING PROTEIN DASA"/>
    <property type="match status" value="1"/>
</dbReference>
<protein>
    <submittedName>
        <fullName evidence="1">Extracellular solute-binding protein</fullName>
    </submittedName>
</protein>
<dbReference type="InterPro" id="IPR050490">
    <property type="entry name" value="Bact_solute-bd_prot1"/>
</dbReference>
<evidence type="ECO:0000313" key="1">
    <source>
        <dbReference type="EMBL" id="MCU6725091.1"/>
    </source>
</evidence>
<dbReference type="Proteomes" id="UP001652338">
    <property type="component" value="Unassembled WGS sequence"/>
</dbReference>
<dbReference type="RefSeq" id="WP_262654480.1">
    <property type="nucleotide sequence ID" value="NZ_JAOQKE010000005.1"/>
</dbReference>
<dbReference type="InterPro" id="IPR006059">
    <property type="entry name" value="SBP"/>
</dbReference>
<organism evidence="1 2">
    <name type="scientific">Muricoprocola aceti</name>
    <dbReference type="NCBI Taxonomy" id="2981772"/>
    <lineage>
        <taxon>Bacteria</taxon>
        <taxon>Bacillati</taxon>
        <taxon>Bacillota</taxon>
        <taxon>Clostridia</taxon>
        <taxon>Lachnospirales</taxon>
        <taxon>Lachnospiraceae</taxon>
        <taxon>Muricoprocola</taxon>
    </lineage>
</organism>
<dbReference type="EMBL" id="JAOQKE010000005">
    <property type="protein sequence ID" value="MCU6725091.1"/>
    <property type="molecule type" value="Genomic_DNA"/>
</dbReference>
<keyword evidence="2" id="KW-1185">Reference proteome</keyword>
<evidence type="ECO:0000313" key="2">
    <source>
        <dbReference type="Proteomes" id="UP001652338"/>
    </source>
</evidence>
<dbReference type="Gene3D" id="3.40.190.10">
    <property type="entry name" value="Periplasmic binding protein-like II"/>
    <property type="match status" value="1"/>
</dbReference>
<proteinExistence type="predicted"/>
<reference evidence="1 2" key="1">
    <citation type="journal article" date="2021" name="ISME Commun">
        <title>Automated analysis of genomic sequences facilitates high-throughput and comprehensive description of bacteria.</title>
        <authorList>
            <person name="Hitch T.C.A."/>
        </authorList>
    </citation>
    <scope>NUCLEOTIDE SEQUENCE [LARGE SCALE GENOMIC DNA]</scope>
    <source>
        <strain evidence="1 2">Sanger_29</strain>
    </source>
</reference>
<dbReference type="SUPFAM" id="SSF53850">
    <property type="entry name" value="Periplasmic binding protein-like II"/>
    <property type="match status" value="1"/>
</dbReference>
<dbReference type="PANTHER" id="PTHR43649">
    <property type="entry name" value="ARABINOSE-BINDING PROTEIN-RELATED"/>
    <property type="match status" value="1"/>
</dbReference>
<dbReference type="Pfam" id="PF01547">
    <property type="entry name" value="SBP_bac_1"/>
    <property type="match status" value="1"/>
</dbReference>
<accession>A0ABT2SLA0</accession>
<name>A0ABT2SLA0_9FIRM</name>
<comment type="caution">
    <text evidence="1">The sequence shown here is derived from an EMBL/GenBank/DDBJ whole genome shotgun (WGS) entry which is preliminary data.</text>
</comment>